<accession>A0A9D4RQ74</accession>
<evidence type="ECO:0000313" key="2">
    <source>
        <dbReference type="Proteomes" id="UP000828390"/>
    </source>
</evidence>
<protein>
    <submittedName>
        <fullName evidence="1">Uncharacterized protein</fullName>
    </submittedName>
</protein>
<dbReference type="Proteomes" id="UP000828390">
    <property type="component" value="Unassembled WGS sequence"/>
</dbReference>
<evidence type="ECO:0000313" key="1">
    <source>
        <dbReference type="EMBL" id="KAH3875143.1"/>
    </source>
</evidence>
<gene>
    <name evidence="1" type="ORF">DPMN_038406</name>
</gene>
<dbReference type="EMBL" id="JAIWYP010000002">
    <property type="protein sequence ID" value="KAH3875143.1"/>
    <property type="molecule type" value="Genomic_DNA"/>
</dbReference>
<sequence length="86" mass="10263">MAACGFTEERKRSWIDTITVMMNEGEHILLRLPRVRMAILSHPEPLMWYRKKRVELELLQLKHMIRSVKCTDENDVVNKSDNILQR</sequence>
<name>A0A9D4RQ74_DREPO</name>
<reference evidence="1" key="1">
    <citation type="journal article" date="2019" name="bioRxiv">
        <title>The Genome of the Zebra Mussel, Dreissena polymorpha: A Resource for Invasive Species Research.</title>
        <authorList>
            <person name="McCartney M.A."/>
            <person name="Auch B."/>
            <person name="Kono T."/>
            <person name="Mallez S."/>
            <person name="Zhang Y."/>
            <person name="Obille A."/>
            <person name="Becker A."/>
            <person name="Abrahante J.E."/>
            <person name="Garbe J."/>
            <person name="Badalamenti J.P."/>
            <person name="Herman A."/>
            <person name="Mangelson H."/>
            <person name="Liachko I."/>
            <person name="Sullivan S."/>
            <person name="Sone E.D."/>
            <person name="Koren S."/>
            <person name="Silverstein K.A.T."/>
            <person name="Beckman K.B."/>
            <person name="Gohl D.M."/>
        </authorList>
    </citation>
    <scope>NUCLEOTIDE SEQUENCE</scope>
    <source>
        <strain evidence="1">Duluth1</strain>
        <tissue evidence="1">Whole animal</tissue>
    </source>
</reference>
<dbReference type="AlphaFoldDB" id="A0A9D4RQ74"/>
<comment type="caution">
    <text evidence="1">The sequence shown here is derived from an EMBL/GenBank/DDBJ whole genome shotgun (WGS) entry which is preliminary data.</text>
</comment>
<organism evidence="1 2">
    <name type="scientific">Dreissena polymorpha</name>
    <name type="common">Zebra mussel</name>
    <name type="synonym">Mytilus polymorpha</name>
    <dbReference type="NCBI Taxonomy" id="45954"/>
    <lineage>
        <taxon>Eukaryota</taxon>
        <taxon>Metazoa</taxon>
        <taxon>Spiralia</taxon>
        <taxon>Lophotrochozoa</taxon>
        <taxon>Mollusca</taxon>
        <taxon>Bivalvia</taxon>
        <taxon>Autobranchia</taxon>
        <taxon>Heteroconchia</taxon>
        <taxon>Euheterodonta</taxon>
        <taxon>Imparidentia</taxon>
        <taxon>Neoheterodontei</taxon>
        <taxon>Myida</taxon>
        <taxon>Dreissenoidea</taxon>
        <taxon>Dreissenidae</taxon>
        <taxon>Dreissena</taxon>
    </lineage>
</organism>
<proteinExistence type="predicted"/>
<reference evidence="1" key="2">
    <citation type="submission" date="2020-11" db="EMBL/GenBank/DDBJ databases">
        <authorList>
            <person name="McCartney M.A."/>
            <person name="Auch B."/>
            <person name="Kono T."/>
            <person name="Mallez S."/>
            <person name="Becker A."/>
            <person name="Gohl D.M."/>
            <person name="Silverstein K.A.T."/>
            <person name="Koren S."/>
            <person name="Bechman K.B."/>
            <person name="Herman A."/>
            <person name="Abrahante J.E."/>
            <person name="Garbe J."/>
        </authorList>
    </citation>
    <scope>NUCLEOTIDE SEQUENCE</scope>
    <source>
        <strain evidence="1">Duluth1</strain>
        <tissue evidence="1">Whole animal</tissue>
    </source>
</reference>
<keyword evidence="2" id="KW-1185">Reference proteome</keyword>